<protein>
    <recommendedName>
        <fullName evidence="2">RCHY1 zinc-ribbon domain-containing protein</fullName>
    </recommendedName>
</protein>
<dbReference type="GO" id="GO:0016567">
    <property type="term" value="P:protein ubiquitination"/>
    <property type="evidence" value="ECO:0007669"/>
    <property type="project" value="TreeGrafter"/>
</dbReference>
<accession>A0A9W8DVU6</accession>
<dbReference type="GO" id="GO:0006511">
    <property type="term" value="P:ubiquitin-dependent protein catabolic process"/>
    <property type="evidence" value="ECO:0007669"/>
    <property type="project" value="TreeGrafter"/>
</dbReference>
<evidence type="ECO:0000256" key="1">
    <source>
        <dbReference type="SAM" id="MobiDB-lite"/>
    </source>
</evidence>
<evidence type="ECO:0000313" key="4">
    <source>
        <dbReference type="Proteomes" id="UP001150538"/>
    </source>
</evidence>
<dbReference type="Gene3D" id="2.20.28.10">
    <property type="match status" value="1"/>
</dbReference>
<feature type="domain" description="RCHY1 zinc-ribbon" evidence="2">
    <location>
        <begin position="69"/>
        <end position="126"/>
    </location>
</feature>
<dbReference type="InterPro" id="IPR039512">
    <property type="entry name" value="RCHY1_zinc-ribbon"/>
</dbReference>
<evidence type="ECO:0000313" key="3">
    <source>
        <dbReference type="EMBL" id="KAJ1919982.1"/>
    </source>
</evidence>
<dbReference type="PANTHER" id="PTHR21319:SF0">
    <property type="entry name" value="AND RING FINGER DOMAIN PROTEIN, PUTATIVE (AFU_ORTHOLOGUE AFUA_1G08900)-RELATED"/>
    <property type="match status" value="1"/>
</dbReference>
<organism evidence="3 4">
    <name type="scientific">Mycoemilia scoparia</name>
    <dbReference type="NCBI Taxonomy" id="417184"/>
    <lineage>
        <taxon>Eukaryota</taxon>
        <taxon>Fungi</taxon>
        <taxon>Fungi incertae sedis</taxon>
        <taxon>Zoopagomycota</taxon>
        <taxon>Kickxellomycotina</taxon>
        <taxon>Kickxellomycetes</taxon>
        <taxon>Kickxellales</taxon>
        <taxon>Kickxellaceae</taxon>
        <taxon>Mycoemilia</taxon>
    </lineage>
</organism>
<sequence>MSMEELEVRRLVKQIMNDSSIPEMEKSKYIQSILHSPALLQKGSQKVKPVAEKVVEEKMPEKTYHSVADMTEFFKRIDEALAQQTIPEEFRHRMEEIFCNDCEKKATVGFNFIYHKCPHCGSYSTTVLEAIDPGAENSIGEQLGNSNSNGADDADTGNSNSA</sequence>
<dbReference type="GO" id="GO:0005634">
    <property type="term" value="C:nucleus"/>
    <property type="evidence" value="ECO:0007669"/>
    <property type="project" value="TreeGrafter"/>
</dbReference>
<dbReference type="OrthoDB" id="411372at2759"/>
<dbReference type="Pfam" id="PF14599">
    <property type="entry name" value="zinc_ribbon_6"/>
    <property type="match status" value="1"/>
</dbReference>
<feature type="region of interest" description="Disordered" evidence="1">
    <location>
        <begin position="138"/>
        <end position="162"/>
    </location>
</feature>
<dbReference type="PANTHER" id="PTHR21319">
    <property type="entry name" value="RING FINGER AND CHY ZINC FINGER DOMAIN-CONTAINING PROTEIN 1"/>
    <property type="match status" value="1"/>
</dbReference>
<dbReference type="EMBL" id="JANBPU010000019">
    <property type="protein sequence ID" value="KAJ1919982.1"/>
    <property type="molecule type" value="Genomic_DNA"/>
</dbReference>
<gene>
    <name evidence="3" type="ORF">H4219_001643</name>
</gene>
<proteinExistence type="predicted"/>
<dbReference type="Proteomes" id="UP001150538">
    <property type="component" value="Unassembled WGS sequence"/>
</dbReference>
<name>A0A9W8DVU6_9FUNG</name>
<dbReference type="GO" id="GO:0061630">
    <property type="term" value="F:ubiquitin protein ligase activity"/>
    <property type="evidence" value="ECO:0007669"/>
    <property type="project" value="TreeGrafter"/>
</dbReference>
<evidence type="ECO:0000259" key="2">
    <source>
        <dbReference type="Pfam" id="PF14599"/>
    </source>
</evidence>
<keyword evidence="4" id="KW-1185">Reference proteome</keyword>
<reference evidence="3" key="1">
    <citation type="submission" date="2022-07" db="EMBL/GenBank/DDBJ databases">
        <title>Phylogenomic reconstructions and comparative analyses of Kickxellomycotina fungi.</title>
        <authorList>
            <person name="Reynolds N.K."/>
            <person name="Stajich J.E."/>
            <person name="Barry K."/>
            <person name="Grigoriev I.V."/>
            <person name="Crous P."/>
            <person name="Smith M.E."/>
        </authorList>
    </citation>
    <scope>NUCLEOTIDE SEQUENCE</scope>
    <source>
        <strain evidence="3">NBRC 100468</strain>
    </source>
</reference>
<comment type="caution">
    <text evidence="3">The sequence shown here is derived from an EMBL/GenBank/DDBJ whole genome shotgun (WGS) entry which is preliminary data.</text>
</comment>
<feature type="compositionally biased region" description="Polar residues" evidence="1">
    <location>
        <begin position="139"/>
        <end position="162"/>
    </location>
</feature>
<dbReference type="AlphaFoldDB" id="A0A9W8DVU6"/>